<evidence type="ECO:0000256" key="5">
    <source>
        <dbReference type="ARBA" id="ARBA00023002"/>
    </source>
</evidence>
<dbReference type="InterPro" id="IPR006094">
    <property type="entry name" value="Oxid_FAD_bind_N"/>
</dbReference>
<evidence type="ECO:0000256" key="6">
    <source>
        <dbReference type="SAM" id="SignalP"/>
    </source>
</evidence>
<dbReference type="Gene3D" id="3.40.462.20">
    <property type="match status" value="1"/>
</dbReference>
<feature type="chain" id="PRO_5045993289" evidence="6">
    <location>
        <begin position="37"/>
        <end position="476"/>
    </location>
</feature>
<comment type="cofactor">
    <cofactor evidence="1">
        <name>FAD</name>
        <dbReference type="ChEBI" id="CHEBI:57692"/>
    </cofactor>
</comment>
<protein>
    <submittedName>
        <fullName evidence="8">FAD-binding oxidoreductase</fullName>
    </submittedName>
</protein>
<comment type="similarity">
    <text evidence="2">Belongs to the oxygen-dependent FAD-linked oxidoreductase family.</text>
</comment>
<dbReference type="InterPro" id="IPR036318">
    <property type="entry name" value="FAD-bd_PCMH-like_sf"/>
</dbReference>
<organism evidence="8 9">
    <name type="scientific">Nocardia albiluteola</name>
    <dbReference type="NCBI Taxonomy" id="2842303"/>
    <lineage>
        <taxon>Bacteria</taxon>
        <taxon>Bacillati</taxon>
        <taxon>Actinomycetota</taxon>
        <taxon>Actinomycetes</taxon>
        <taxon>Mycobacteriales</taxon>
        <taxon>Nocardiaceae</taxon>
        <taxon>Nocardia</taxon>
    </lineage>
</organism>
<dbReference type="RefSeq" id="WP_215916910.1">
    <property type="nucleotide sequence ID" value="NZ_JAHKNI010000003.1"/>
</dbReference>
<name>A0ABS6AVT6_9NOCA</name>
<dbReference type="Proteomes" id="UP000733379">
    <property type="component" value="Unassembled WGS sequence"/>
</dbReference>
<keyword evidence="5" id="KW-0560">Oxidoreductase</keyword>
<dbReference type="EMBL" id="JAHKNI010000003">
    <property type="protein sequence ID" value="MBU3062003.1"/>
    <property type="molecule type" value="Genomic_DNA"/>
</dbReference>
<keyword evidence="6" id="KW-0732">Signal</keyword>
<dbReference type="PROSITE" id="PS51387">
    <property type="entry name" value="FAD_PCMH"/>
    <property type="match status" value="1"/>
</dbReference>
<dbReference type="InterPro" id="IPR012951">
    <property type="entry name" value="BBE"/>
</dbReference>
<evidence type="ECO:0000256" key="2">
    <source>
        <dbReference type="ARBA" id="ARBA00005466"/>
    </source>
</evidence>
<keyword evidence="3" id="KW-0285">Flavoprotein</keyword>
<dbReference type="InterPro" id="IPR006311">
    <property type="entry name" value="TAT_signal"/>
</dbReference>
<dbReference type="Pfam" id="PF08031">
    <property type="entry name" value="BBE"/>
    <property type="match status" value="1"/>
</dbReference>
<dbReference type="SUPFAM" id="SSF56176">
    <property type="entry name" value="FAD-binding/transporter-associated domain-like"/>
    <property type="match status" value="1"/>
</dbReference>
<dbReference type="PANTHER" id="PTHR42973:SF39">
    <property type="entry name" value="FAD-BINDING PCMH-TYPE DOMAIN-CONTAINING PROTEIN"/>
    <property type="match status" value="1"/>
</dbReference>
<evidence type="ECO:0000256" key="1">
    <source>
        <dbReference type="ARBA" id="ARBA00001974"/>
    </source>
</evidence>
<dbReference type="InterPro" id="IPR016166">
    <property type="entry name" value="FAD-bd_PCMH"/>
</dbReference>
<dbReference type="Pfam" id="PF01565">
    <property type="entry name" value="FAD_binding_4"/>
    <property type="match status" value="1"/>
</dbReference>
<evidence type="ECO:0000313" key="9">
    <source>
        <dbReference type="Proteomes" id="UP000733379"/>
    </source>
</evidence>
<feature type="signal peptide" evidence="6">
    <location>
        <begin position="1"/>
        <end position="36"/>
    </location>
</feature>
<dbReference type="PANTHER" id="PTHR42973">
    <property type="entry name" value="BINDING OXIDOREDUCTASE, PUTATIVE (AFU_ORTHOLOGUE AFUA_1G17690)-RELATED"/>
    <property type="match status" value="1"/>
</dbReference>
<accession>A0ABS6AVT6</accession>
<evidence type="ECO:0000313" key="8">
    <source>
        <dbReference type="EMBL" id="MBU3062003.1"/>
    </source>
</evidence>
<dbReference type="Gene3D" id="3.30.465.10">
    <property type="match status" value="1"/>
</dbReference>
<proteinExistence type="inferred from homology"/>
<evidence type="ECO:0000256" key="4">
    <source>
        <dbReference type="ARBA" id="ARBA00022827"/>
    </source>
</evidence>
<comment type="caution">
    <text evidence="8">The sequence shown here is derived from an EMBL/GenBank/DDBJ whole genome shotgun (WGS) entry which is preliminary data.</text>
</comment>
<reference evidence="8 9" key="1">
    <citation type="submission" date="2021-06" db="EMBL/GenBank/DDBJ databases">
        <title>Actinomycetes sequencing.</title>
        <authorList>
            <person name="Shan Q."/>
        </authorList>
    </citation>
    <scope>NUCLEOTIDE SEQUENCE [LARGE SCALE GENOMIC DNA]</scope>
    <source>
        <strain evidence="8 9">NEAU-G5</strain>
    </source>
</reference>
<evidence type="ECO:0000259" key="7">
    <source>
        <dbReference type="PROSITE" id="PS51387"/>
    </source>
</evidence>
<dbReference type="Gene3D" id="3.30.43.10">
    <property type="entry name" value="Uridine Diphospho-n-acetylenolpyruvylglucosamine Reductase, domain 2"/>
    <property type="match status" value="1"/>
</dbReference>
<sequence length="476" mass="48309">MNSHDRRGVSRRALLRGAAALTAGAGALTSTPPAGAYPADWDGLRKRLQGTLSLPGDGDYRSAAQLFDPQFDSQTPAAVVQATGEPDVLAATTFARDHRLPLAVRAGGHSYVGASATTGAVVIDLRGLSAITPDGDRVTIGAGATAHAVLAALNASGRSLPLGTCPTVGVAGLTLGGGIGVDSRRYGLACDRLVSANVVLPEGGSAQTSATQLPGLFWALRGGGATAGIVTSLTYRTCPAESRDIVRLSFPAGAAAQVLTGWARWQPIAARTVWSNVEISSAAGELGCAVLIVTPAGQGAAAGAALTAAAGATPTGINRRTLDHMAAVDDLGGGSTTPRSTKVAGSDVLAELTAAVATTIVDIVTARSRSGASGYVLIDPLDGAVRDTAADASAFPWRSHAATLQWIVDAPDDPAAARDWITGAHRILGSASAGAYANYMEPPADPARYYAGNLDRLRAVRRSVDPDGLLRSGIDW</sequence>
<keyword evidence="4" id="KW-0274">FAD</keyword>
<gene>
    <name evidence="8" type="ORF">KO481_10760</name>
</gene>
<feature type="domain" description="FAD-binding PCMH-type" evidence="7">
    <location>
        <begin position="72"/>
        <end position="240"/>
    </location>
</feature>
<dbReference type="PROSITE" id="PS51318">
    <property type="entry name" value="TAT"/>
    <property type="match status" value="1"/>
</dbReference>
<keyword evidence="9" id="KW-1185">Reference proteome</keyword>
<dbReference type="InterPro" id="IPR016167">
    <property type="entry name" value="FAD-bd_PCMH_sub1"/>
</dbReference>
<dbReference type="InterPro" id="IPR050416">
    <property type="entry name" value="FAD-linked_Oxidoreductase"/>
</dbReference>
<dbReference type="InterPro" id="IPR016169">
    <property type="entry name" value="FAD-bd_PCMH_sub2"/>
</dbReference>
<evidence type="ECO:0000256" key="3">
    <source>
        <dbReference type="ARBA" id="ARBA00022630"/>
    </source>
</evidence>